<dbReference type="CDD" id="cd01574">
    <property type="entry name" value="PBP1_LacI"/>
    <property type="match status" value="1"/>
</dbReference>
<dbReference type="InterPro" id="IPR046335">
    <property type="entry name" value="LacI/GalR-like_sensor"/>
</dbReference>
<dbReference type="SMART" id="SM00354">
    <property type="entry name" value="HTH_LACI"/>
    <property type="match status" value="1"/>
</dbReference>
<accession>A0ABU0GL74</accession>
<feature type="domain" description="HTH lacI-type" evidence="5">
    <location>
        <begin position="55"/>
        <end position="109"/>
    </location>
</feature>
<feature type="region of interest" description="Disordered" evidence="4">
    <location>
        <begin position="1"/>
        <end position="55"/>
    </location>
</feature>
<dbReference type="CDD" id="cd01392">
    <property type="entry name" value="HTH_LacI"/>
    <property type="match status" value="1"/>
</dbReference>
<evidence type="ECO:0000256" key="4">
    <source>
        <dbReference type="SAM" id="MobiDB-lite"/>
    </source>
</evidence>
<dbReference type="RefSeq" id="WP_307416700.1">
    <property type="nucleotide sequence ID" value="NZ_JAUSVM010000001.1"/>
</dbReference>
<gene>
    <name evidence="6" type="ORF">JO380_002491</name>
</gene>
<dbReference type="SUPFAM" id="SSF47413">
    <property type="entry name" value="lambda repressor-like DNA-binding domains"/>
    <property type="match status" value="1"/>
</dbReference>
<dbReference type="PANTHER" id="PTHR30146:SF109">
    <property type="entry name" value="HTH-TYPE TRANSCRIPTIONAL REGULATOR GALS"/>
    <property type="match status" value="1"/>
</dbReference>
<keyword evidence="1" id="KW-0805">Transcription regulation</keyword>
<dbReference type="InterPro" id="IPR000843">
    <property type="entry name" value="HTH_LacI"/>
</dbReference>
<keyword evidence="3" id="KW-0804">Transcription</keyword>
<proteinExistence type="predicted"/>
<evidence type="ECO:0000256" key="3">
    <source>
        <dbReference type="ARBA" id="ARBA00023163"/>
    </source>
</evidence>
<name>A0ABU0GL74_9CELL</name>
<feature type="compositionally biased region" description="Low complexity" evidence="4">
    <location>
        <begin position="29"/>
        <end position="46"/>
    </location>
</feature>
<comment type="caution">
    <text evidence="6">The sequence shown here is derived from an EMBL/GenBank/DDBJ whole genome shotgun (WGS) entry which is preliminary data.</text>
</comment>
<evidence type="ECO:0000259" key="5">
    <source>
        <dbReference type="PROSITE" id="PS50932"/>
    </source>
</evidence>
<dbReference type="Proteomes" id="UP001240250">
    <property type="component" value="Unassembled WGS sequence"/>
</dbReference>
<dbReference type="InterPro" id="IPR028082">
    <property type="entry name" value="Peripla_BP_I"/>
</dbReference>
<dbReference type="PROSITE" id="PS00356">
    <property type="entry name" value="HTH_LACI_1"/>
    <property type="match status" value="1"/>
</dbReference>
<keyword evidence="2 6" id="KW-0238">DNA-binding</keyword>
<evidence type="ECO:0000313" key="6">
    <source>
        <dbReference type="EMBL" id="MDQ0426110.1"/>
    </source>
</evidence>
<dbReference type="PANTHER" id="PTHR30146">
    <property type="entry name" value="LACI-RELATED TRANSCRIPTIONAL REPRESSOR"/>
    <property type="match status" value="1"/>
</dbReference>
<dbReference type="Pfam" id="PF00356">
    <property type="entry name" value="LacI"/>
    <property type="match status" value="1"/>
</dbReference>
<evidence type="ECO:0000313" key="7">
    <source>
        <dbReference type="Proteomes" id="UP001240250"/>
    </source>
</evidence>
<dbReference type="SUPFAM" id="SSF53822">
    <property type="entry name" value="Periplasmic binding protein-like I"/>
    <property type="match status" value="1"/>
</dbReference>
<evidence type="ECO:0000256" key="1">
    <source>
        <dbReference type="ARBA" id="ARBA00023015"/>
    </source>
</evidence>
<dbReference type="EMBL" id="JAUSVM010000001">
    <property type="protein sequence ID" value="MDQ0426110.1"/>
    <property type="molecule type" value="Genomic_DNA"/>
</dbReference>
<evidence type="ECO:0000256" key="2">
    <source>
        <dbReference type="ARBA" id="ARBA00023125"/>
    </source>
</evidence>
<dbReference type="InterPro" id="IPR010982">
    <property type="entry name" value="Lambda_DNA-bd_dom_sf"/>
</dbReference>
<dbReference type="Pfam" id="PF13377">
    <property type="entry name" value="Peripla_BP_3"/>
    <property type="match status" value="1"/>
</dbReference>
<protein>
    <submittedName>
        <fullName evidence="6">DNA-binding LacI/PurR family transcriptional regulator</fullName>
    </submittedName>
</protein>
<dbReference type="GO" id="GO:0003677">
    <property type="term" value="F:DNA binding"/>
    <property type="evidence" value="ECO:0007669"/>
    <property type="project" value="UniProtKB-KW"/>
</dbReference>
<keyword evidence="7" id="KW-1185">Reference proteome</keyword>
<organism evidence="6 7">
    <name type="scientific">Cellulomonas iranensis</name>
    <dbReference type="NCBI Taxonomy" id="76862"/>
    <lineage>
        <taxon>Bacteria</taxon>
        <taxon>Bacillati</taxon>
        <taxon>Actinomycetota</taxon>
        <taxon>Actinomycetes</taxon>
        <taxon>Micrococcales</taxon>
        <taxon>Cellulomonadaceae</taxon>
        <taxon>Cellulomonas</taxon>
    </lineage>
</organism>
<reference evidence="6 7" key="1">
    <citation type="submission" date="2023-07" db="EMBL/GenBank/DDBJ databases">
        <title>Sequencing the genomes of 1000 actinobacteria strains.</title>
        <authorList>
            <person name="Klenk H.-P."/>
        </authorList>
    </citation>
    <scope>NUCLEOTIDE SEQUENCE [LARGE SCALE GENOMIC DNA]</scope>
    <source>
        <strain evidence="6 7">DSM 14785</strain>
    </source>
</reference>
<dbReference type="PROSITE" id="PS50932">
    <property type="entry name" value="HTH_LACI_2"/>
    <property type="match status" value="1"/>
</dbReference>
<sequence length="384" mass="39552">MADDASPVTEGCADPARTAGERAVPVPRPAGASTGPARGAAPGSRGRASREGRPPAMNDVAALAGVSHQTVSRVLNDHPSVRPATRERVLDAIATLGYRPNLAARALVTRRTGTIGVITPATVLFGPTSTLVAIERAARDVGHYVSVATLRDFSGREVGDAVEHFLAQGVDGVVVVAPSTGTIDAVADVRAPVPVVLVTSGREGVAVPTVAVDQVAGGRLATEHLLASGRRTVVHVAGPLEWYDARDRLRGWQEAHEAAGLAVPQHRVGGWRAADGFAVGRALVRDGLPDAVFAANDQLALGLLAAFAEAGVRVPEDVAVVGFDDEPGAEFYAPPLTTVRQDFAELGRRAVAALVEAMGGRVPEVASIAPELVVRASSGSGRDV</sequence>
<dbReference type="Gene3D" id="1.10.260.40">
    <property type="entry name" value="lambda repressor-like DNA-binding domains"/>
    <property type="match status" value="1"/>
</dbReference>
<dbReference type="Gene3D" id="3.40.50.2300">
    <property type="match status" value="2"/>
</dbReference>